<gene>
    <name evidence="2" type="ORF">L873DRAFT_1842294</name>
</gene>
<evidence type="ECO:0000313" key="3">
    <source>
        <dbReference type="Proteomes" id="UP000276215"/>
    </source>
</evidence>
<feature type="compositionally biased region" description="Polar residues" evidence="1">
    <location>
        <begin position="1"/>
        <end position="55"/>
    </location>
</feature>
<feature type="compositionally biased region" description="Polar residues" evidence="1">
    <location>
        <begin position="111"/>
        <end position="126"/>
    </location>
</feature>
<dbReference type="Proteomes" id="UP000276215">
    <property type="component" value="Unassembled WGS sequence"/>
</dbReference>
<feature type="region of interest" description="Disordered" evidence="1">
    <location>
        <begin position="107"/>
        <end position="126"/>
    </location>
</feature>
<dbReference type="OrthoDB" id="4414363at2759"/>
<keyword evidence="3" id="KW-1185">Reference proteome</keyword>
<reference evidence="2 3" key="1">
    <citation type="journal article" date="2018" name="Nat. Ecol. Evol.">
        <title>Pezizomycetes genomes reveal the molecular basis of ectomycorrhizal truffle lifestyle.</title>
        <authorList>
            <person name="Murat C."/>
            <person name="Payen T."/>
            <person name="Noel B."/>
            <person name="Kuo A."/>
            <person name="Morin E."/>
            <person name="Chen J."/>
            <person name="Kohler A."/>
            <person name="Krizsan K."/>
            <person name="Balestrini R."/>
            <person name="Da Silva C."/>
            <person name="Montanini B."/>
            <person name="Hainaut M."/>
            <person name="Levati E."/>
            <person name="Barry K.W."/>
            <person name="Belfiori B."/>
            <person name="Cichocki N."/>
            <person name="Clum A."/>
            <person name="Dockter R.B."/>
            <person name="Fauchery L."/>
            <person name="Guy J."/>
            <person name="Iotti M."/>
            <person name="Le Tacon F."/>
            <person name="Lindquist E.A."/>
            <person name="Lipzen A."/>
            <person name="Malagnac F."/>
            <person name="Mello A."/>
            <person name="Molinier V."/>
            <person name="Miyauchi S."/>
            <person name="Poulain J."/>
            <person name="Riccioni C."/>
            <person name="Rubini A."/>
            <person name="Sitrit Y."/>
            <person name="Splivallo R."/>
            <person name="Traeger S."/>
            <person name="Wang M."/>
            <person name="Zifcakova L."/>
            <person name="Wipf D."/>
            <person name="Zambonelli A."/>
            <person name="Paolocci F."/>
            <person name="Nowrousian M."/>
            <person name="Ottonello S."/>
            <person name="Baldrian P."/>
            <person name="Spatafora J.W."/>
            <person name="Henrissat B."/>
            <person name="Nagy L.G."/>
            <person name="Aury J.M."/>
            <person name="Wincker P."/>
            <person name="Grigoriev I.V."/>
            <person name="Bonfante P."/>
            <person name="Martin F.M."/>
        </authorList>
    </citation>
    <scope>NUCLEOTIDE SEQUENCE [LARGE SCALE GENOMIC DNA]</scope>
    <source>
        <strain evidence="2 3">120613-1</strain>
    </source>
</reference>
<organism evidence="2 3">
    <name type="scientific">Choiromyces venosus 120613-1</name>
    <dbReference type="NCBI Taxonomy" id="1336337"/>
    <lineage>
        <taxon>Eukaryota</taxon>
        <taxon>Fungi</taxon>
        <taxon>Dikarya</taxon>
        <taxon>Ascomycota</taxon>
        <taxon>Pezizomycotina</taxon>
        <taxon>Pezizomycetes</taxon>
        <taxon>Pezizales</taxon>
        <taxon>Tuberaceae</taxon>
        <taxon>Choiromyces</taxon>
    </lineage>
</organism>
<dbReference type="EMBL" id="ML120372">
    <property type="protein sequence ID" value="RPB01495.1"/>
    <property type="molecule type" value="Genomic_DNA"/>
</dbReference>
<proteinExistence type="predicted"/>
<protein>
    <submittedName>
        <fullName evidence="2">Uncharacterized protein</fullName>
    </submittedName>
</protein>
<evidence type="ECO:0000256" key="1">
    <source>
        <dbReference type="SAM" id="MobiDB-lite"/>
    </source>
</evidence>
<dbReference type="AlphaFoldDB" id="A0A3N4K6E2"/>
<evidence type="ECO:0000313" key="2">
    <source>
        <dbReference type="EMBL" id="RPB01495.1"/>
    </source>
</evidence>
<sequence length="126" mass="13619">MQMVSQNPPTTSGTPQSRNSVPVNSSLPSTLIVASSTATAMQQQPKPPSSGNARTQLDESDYTEGKKGEFWAKISILLEQETRKRLKDPASTMKSLVAGHRITVDTERLESGTTQADTELTQALDT</sequence>
<feature type="region of interest" description="Disordered" evidence="1">
    <location>
        <begin position="1"/>
        <end position="64"/>
    </location>
</feature>
<accession>A0A3N4K6E2</accession>
<name>A0A3N4K6E2_9PEZI</name>